<evidence type="ECO:0000256" key="1">
    <source>
        <dbReference type="SAM" id="MobiDB-lite"/>
    </source>
</evidence>
<evidence type="ECO:0000313" key="3">
    <source>
        <dbReference type="Proteomes" id="UP000314294"/>
    </source>
</evidence>
<dbReference type="AlphaFoldDB" id="A0A4Z2G084"/>
<evidence type="ECO:0000313" key="2">
    <source>
        <dbReference type="EMBL" id="TNN46661.1"/>
    </source>
</evidence>
<feature type="compositionally biased region" description="Pro residues" evidence="1">
    <location>
        <begin position="14"/>
        <end position="32"/>
    </location>
</feature>
<gene>
    <name evidence="2" type="ORF">EYF80_043130</name>
</gene>
<comment type="caution">
    <text evidence="2">The sequence shown here is derived from an EMBL/GenBank/DDBJ whole genome shotgun (WGS) entry which is preliminary data.</text>
</comment>
<dbReference type="EMBL" id="SRLO01000779">
    <property type="protein sequence ID" value="TNN46661.1"/>
    <property type="molecule type" value="Genomic_DNA"/>
</dbReference>
<sequence length="71" mass="7908">MMLGDDRLGLPMPLLLPPPTPPPRSTPTPPIPPVCPVGPPTCWLWFSTLRNQKQKKLRASISSHELIDFLL</sequence>
<dbReference type="Proteomes" id="UP000314294">
    <property type="component" value="Unassembled WGS sequence"/>
</dbReference>
<keyword evidence="3" id="KW-1185">Reference proteome</keyword>
<name>A0A4Z2G084_9TELE</name>
<proteinExistence type="predicted"/>
<protein>
    <submittedName>
        <fullName evidence="2">Uncharacterized protein</fullName>
    </submittedName>
</protein>
<accession>A0A4Z2G084</accession>
<feature type="region of interest" description="Disordered" evidence="1">
    <location>
        <begin position="1"/>
        <end position="32"/>
    </location>
</feature>
<reference evidence="2 3" key="1">
    <citation type="submission" date="2019-03" db="EMBL/GenBank/DDBJ databases">
        <title>First draft genome of Liparis tanakae, snailfish: a comprehensive survey of snailfish specific genes.</title>
        <authorList>
            <person name="Kim W."/>
            <person name="Song I."/>
            <person name="Jeong J.-H."/>
            <person name="Kim D."/>
            <person name="Kim S."/>
            <person name="Ryu S."/>
            <person name="Song J.Y."/>
            <person name="Lee S.K."/>
        </authorList>
    </citation>
    <scope>NUCLEOTIDE SEQUENCE [LARGE SCALE GENOMIC DNA]</scope>
    <source>
        <tissue evidence="2">Muscle</tissue>
    </source>
</reference>
<organism evidence="2 3">
    <name type="scientific">Liparis tanakae</name>
    <name type="common">Tanaka's snailfish</name>
    <dbReference type="NCBI Taxonomy" id="230148"/>
    <lineage>
        <taxon>Eukaryota</taxon>
        <taxon>Metazoa</taxon>
        <taxon>Chordata</taxon>
        <taxon>Craniata</taxon>
        <taxon>Vertebrata</taxon>
        <taxon>Euteleostomi</taxon>
        <taxon>Actinopterygii</taxon>
        <taxon>Neopterygii</taxon>
        <taxon>Teleostei</taxon>
        <taxon>Neoteleostei</taxon>
        <taxon>Acanthomorphata</taxon>
        <taxon>Eupercaria</taxon>
        <taxon>Perciformes</taxon>
        <taxon>Cottioidei</taxon>
        <taxon>Cottales</taxon>
        <taxon>Liparidae</taxon>
        <taxon>Liparis</taxon>
    </lineage>
</organism>